<dbReference type="AlphaFoldDB" id="A0A161ZWK8"/>
<evidence type="ECO:0000256" key="5">
    <source>
        <dbReference type="ARBA" id="ARBA00023288"/>
    </source>
</evidence>
<dbReference type="Pfam" id="PF03180">
    <property type="entry name" value="Lipoprotein_9"/>
    <property type="match status" value="1"/>
</dbReference>
<dbReference type="RefSeq" id="WP_063386546.1">
    <property type="nucleotide sequence ID" value="NZ_LVHY01000020.1"/>
</dbReference>
<evidence type="ECO:0000256" key="2">
    <source>
        <dbReference type="ARBA" id="ARBA00022729"/>
    </source>
</evidence>
<comment type="caution">
    <text evidence="7">The sequence shown here is derived from an EMBL/GenBank/DDBJ whole genome shotgun (WGS) entry which is preliminary data.</text>
</comment>
<keyword evidence="8" id="KW-1185">Reference proteome</keyword>
<dbReference type="STRING" id="33936.AZI98_01625"/>
<dbReference type="GO" id="GO:0016020">
    <property type="term" value="C:membrane"/>
    <property type="evidence" value="ECO:0007669"/>
    <property type="project" value="UniProtKB-SubCell"/>
</dbReference>
<keyword evidence="4" id="KW-0564">Palmitate</keyword>
<evidence type="ECO:0000313" key="7">
    <source>
        <dbReference type="EMBL" id="KZN97867.1"/>
    </source>
</evidence>
<dbReference type="InterPro" id="IPR004872">
    <property type="entry name" value="Lipoprotein_NlpA"/>
</dbReference>
<organism evidence="7 8">
    <name type="scientific">Aeribacillus pallidus</name>
    <dbReference type="NCBI Taxonomy" id="33936"/>
    <lineage>
        <taxon>Bacteria</taxon>
        <taxon>Bacillati</taxon>
        <taxon>Bacillota</taxon>
        <taxon>Bacilli</taxon>
        <taxon>Bacillales</taxon>
        <taxon>Bacillaceae</taxon>
        <taxon>Aeribacillus</taxon>
    </lineage>
</organism>
<dbReference type="OrthoDB" id="9812878at2"/>
<dbReference type="PROSITE" id="PS51257">
    <property type="entry name" value="PROKAR_LIPOPROTEIN"/>
    <property type="match status" value="1"/>
</dbReference>
<sequence length="296" mass="32225">MKIKLFHLLVTILVIGLLAGCNSNSASGDKKEKVVTVKVGITGSDGQYWDIIKKKALEKNIKVEYVEFSDYVLPNTALVNGEVDVNAFQHLAFLSQFIAENNVNIVPIGSTVVAPLGLYSEKYKDVSEIPNGSKIAVPNDPANLGRGLKVLQQAGLIELREDVGLYPTVKDIVKNPKNIEIVEVVAQQTPRVLPDVAASIINGGIAGQAGYTLADAIFHDDPNSKDTLPYVNVFATLEKNKDNEAYKTIAEIYQTEEVAKAVEEDTKGASIVTKVPVPELQKELDRLVENIKQGKE</sequence>
<dbReference type="PANTHER" id="PTHR30429:SF3">
    <property type="entry name" value="LIPOPROTEIN"/>
    <property type="match status" value="1"/>
</dbReference>
<reference evidence="7 8" key="1">
    <citation type="submission" date="2016-04" db="EMBL/GenBank/DDBJ databases">
        <title>Draft genome sequence of Aeribacillus pallidus 8m3 from petroleum reservoir.</title>
        <authorList>
            <person name="Poltaraus A.B."/>
            <person name="Nazina T.N."/>
            <person name="Tourova T.P."/>
            <person name="Malakho S.M."/>
            <person name="Korshunova A.V."/>
            <person name="Sokolova D.S."/>
        </authorList>
    </citation>
    <scope>NUCLEOTIDE SEQUENCE [LARGE SCALE GENOMIC DNA]</scope>
    <source>
        <strain evidence="7 8">8m3</strain>
    </source>
</reference>
<protein>
    <recommendedName>
        <fullName evidence="6">Lipoprotein</fullName>
    </recommendedName>
</protein>
<gene>
    <name evidence="7" type="ORF">AZI98_01625</name>
</gene>
<evidence type="ECO:0000256" key="4">
    <source>
        <dbReference type="ARBA" id="ARBA00023139"/>
    </source>
</evidence>
<dbReference type="PANTHER" id="PTHR30429">
    <property type="entry name" value="D-METHIONINE-BINDING LIPOPROTEIN METQ"/>
    <property type="match status" value="1"/>
</dbReference>
<dbReference type="PIRSF" id="PIRSF002854">
    <property type="entry name" value="MetQ"/>
    <property type="match status" value="1"/>
</dbReference>
<comment type="subcellular location">
    <subcellularLocation>
        <location evidence="1">Membrane</location>
        <topology evidence="1">Lipid-anchor</topology>
    </subcellularLocation>
</comment>
<accession>A0A161ZWK8</accession>
<keyword evidence="3" id="KW-0472">Membrane</keyword>
<evidence type="ECO:0000313" key="8">
    <source>
        <dbReference type="Proteomes" id="UP000076476"/>
    </source>
</evidence>
<comment type="similarity">
    <text evidence="6">Belongs to the nlpA lipoprotein family.</text>
</comment>
<dbReference type="GeneID" id="301124633"/>
<dbReference type="Proteomes" id="UP000076476">
    <property type="component" value="Unassembled WGS sequence"/>
</dbReference>
<name>A0A161ZWK8_9BACI</name>
<evidence type="ECO:0000256" key="1">
    <source>
        <dbReference type="ARBA" id="ARBA00004635"/>
    </source>
</evidence>
<evidence type="ECO:0000256" key="3">
    <source>
        <dbReference type="ARBA" id="ARBA00023136"/>
    </source>
</evidence>
<proteinExistence type="inferred from homology"/>
<accession>A0A164BJZ3</accession>
<keyword evidence="5 6" id="KW-0449">Lipoprotein</keyword>
<dbReference type="Gene3D" id="3.40.190.10">
    <property type="entry name" value="Periplasmic binding protein-like II"/>
    <property type="match status" value="2"/>
</dbReference>
<dbReference type="SUPFAM" id="SSF53850">
    <property type="entry name" value="Periplasmic binding protein-like II"/>
    <property type="match status" value="1"/>
</dbReference>
<evidence type="ECO:0000256" key="6">
    <source>
        <dbReference type="PIRNR" id="PIRNR002854"/>
    </source>
</evidence>
<keyword evidence="2" id="KW-0732">Signal</keyword>
<dbReference type="EMBL" id="LWBR01000005">
    <property type="protein sequence ID" value="KZN97867.1"/>
    <property type="molecule type" value="Genomic_DNA"/>
</dbReference>